<dbReference type="SUPFAM" id="SSF47473">
    <property type="entry name" value="EF-hand"/>
    <property type="match status" value="1"/>
</dbReference>
<protein>
    <recommendedName>
        <fullName evidence="5">Cilia- and flagella-associated protein 251</fullName>
    </recommendedName>
</protein>
<organism evidence="7 8">
    <name type="scientific">Xylocopa violacea</name>
    <name type="common">Violet carpenter bee</name>
    <name type="synonym">Apis violacea</name>
    <dbReference type="NCBI Taxonomy" id="135666"/>
    <lineage>
        <taxon>Eukaryota</taxon>
        <taxon>Metazoa</taxon>
        <taxon>Ecdysozoa</taxon>
        <taxon>Arthropoda</taxon>
        <taxon>Hexapoda</taxon>
        <taxon>Insecta</taxon>
        <taxon>Pterygota</taxon>
        <taxon>Neoptera</taxon>
        <taxon>Endopterygota</taxon>
        <taxon>Hymenoptera</taxon>
        <taxon>Apocrita</taxon>
        <taxon>Aculeata</taxon>
        <taxon>Apoidea</taxon>
        <taxon>Anthophila</taxon>
        <taxon>Apidae</taxon>
        <taxon>Xylocopa</taxon>
        <taxon>Xylocopa</taxon>
    </lineage>
</organism>
<dbReference type="SUPFAM" id="SSF50978">
    <property type="entry name" value="WD40 repeat-like"/>
    <property type="match status" value="1"/>
</dbReference>
<dbReference type="Gene3D" id="2.130.10.10">
    <property type="entry name" value="YVTN repeat-like/Quinoprotein amine dehydrogenase"/>
    <property type="match status" value="3"/>
</dbReference>
<dbReference type="InterPro" id="IPR011047">
    <property type="entry name" value="Quinoprotein_ADH-like_sf"/>
</dbReference>
<gene>
    <name evidence="7" type="ORF">XYLVIOL_LOCUS8139</name>
</gene>
<evidence type="ECO:0000313" key="8">
    <source>
        <dbReference type="Proteomes" id="UP001642520"/>
    </source>
</evidence>
<dbReference type="SMART" id="SM00320">
    <property type="entry name" value="WD40"/>
    <property type="match status" value="5"/>
</dbReference>
<dbReference type="InterPro" id="IPR050630">
    <property type="entry name" value="WD_repeat_EMAP"/>
</dbReference>
<dbReference type="EMBL" id="CAXAJV020001296">
    <property type="protein sequence ID" value="CAL7947053.1"/>
    <property type="molecule type" value="Genomic_DNA"/>
</dbReference>
<keyword evidence="3" id="KW-0677">Repeat</keyword>
<dbReference type="SUPFAM" id="SSF50998">
    <property type="entry name" value="Quinoprotein alcohol dehydrogenase-like"/>
    <property type="match status" value="1"/>
</dbReference>
<dbReference type="InterPro" id="IPR001680">
    <property type="entry name" value="WD40_rpt"/>
</dbReference>
<dbReference type="Proteomes" id="UP001642520">
    <property type="component" value="Unassembled WGS sequence"/>
</dbReference>
<sequence>MATTNFVSSNSSSKESTDSRNEENGETKDSRDKEKESNLCPFKLLWSFGINSEVPLINLNTRNRTIIAYACSHFVIIYNYDTKEATPLQGHKNAVRTLSTSRDGKWLLSADFEEDCVVVVWDTENGTSICTLFNPHGGKEMAAAKISPNAKYIVTVGNEMYQKVQFWLWTYGEDQPNATVELTEINSDRIKEITFNEDSSNEFVLTADHSVAFFKWEQDELKYYTPPILGIVRRYGICNCSCYIPKTQRALTATINGYVLIWGIERKQHKSKNLITVNSMEKKHLKSAALEKSSIMVILCHNGLIVTGTSKGRINFYDYNLKILYWCQHEYLDSIRSISFDLPSTLIGPEPAISETNSEYDEENDFEYEEAEQYWETKFKGNSCKGRIKSMQKLDSIRYSDSVSSMITVNLEVMFKSYDKNQQVSTKPPHIPTDASFQNAPFYVENFFVSCASGTIALIEIPVLKCRIIFRNMNSSITSLDAHSQSNYIVTGNASSFVCLYDYEKRKLVVCRKTPPLPDCSLLLNNQVKSGNIIYITCPEIHEKFTAVTLLKYSPMADLIACGLENGILWMLHPFTLEPLDTNPYKHSTESIVKLTFTECGEYMAYADNTLVVAVFKRNLDQSNGSHLWDFLGKYRSHYAAVRDVLFGPATSNSGVYRLFSLGEDQNLIEYNLKDSGPYPFPGLVIIDSYKIEFEATPLSIAWYPQLGSETFLIISNSQYKYKLINDLTKTIRGTFLGPLYGAPVGLIKVLPDIEHKDNKYMVFATNEEIGLQILPLDGNPYKSLGIIGHPRKITNICISWDGNILFTSGYNDPCVLMWKIKCRAVDVLARLGGKGLAPYYSLIEGGRKGWLISEMKDLFYYAQILHQGENITAPRVISDIVSIKEIPNLMRAIGYYPSNEEIEILMSEISYREYAETGHLVEEIKFEDFVKLYINHRPAFGISLNQIQEAFNTFASSNGITNLQSENPALTRDDFVKILFGENPSGFTKSDGLPFGEPLTIHEAFLYMKILTGADNNLDEIYGQDRESAAIDFSFLPERISYKDFTADIMGIELPAETRADDD</sequence>
<accession>A0ABP1P193</accession>
<dbReference type="InterPro" id="IPR011992">
    <property type="entry name" value="EF-hand-dom_pair"/>
</dbReference>
<evidence type="ECO:0000256" key="5">
    <source>
        <dbReference type="ARBA" id="ARBA00040994"/>
    </source>
</evidence>
<keyword evidence="8" id="KW-1185">Reference proteome</keyword>
<name>A0ABP1P193_XYLVO</name>
<evidence type="ECO:0000256" key="4">
    <source>
        <dbReference type="ARBA" id="ARBA00023273"/>
    </source>
</evidence>
<feature type="region of interest" description="Disordered" evidence="6">
    <location>
        <begin position="1"/>
        <end position="34"/>
    </location>
</feature>
<evidence type="ECO:0000256" key="1">
    <source>
        <dbReference type="ARBA" id="ARBA00004138"/>
    </source>
</evidence>
<keyword evidence="4" id="KW-0966">Cell projection</keyword>
<dbReference type="InterPro" id="IPR036322">
    <property type="entry name" value="WD40_repeat_dom_sf"/>
</dbReference>
<evidence type="ECO:0000256" key="3">
    <source>
        <dbReference type="ARBA" id="ARBA00022737"/>
    </source>
</evidence>
<dbReference type="PANTHER" id="PTHR13720:SF13">
    <property type="entry name" value="CILIA- AND FLAGELLA-ASSOCIATED PROTEIN 251"/>
    <property type="match status" value="1"/>
</dbReference>
<evidence type="ECO:0000313" key="7">
    <source>
        <dbReference type="EMBL" id="CAL7947053.1"/>
    </source>
</evidence>
<feature type="compositionally biased region" description="Basic and acidic residues" evidence="6">
    <location>
        <begin position="15"/>
        <end position="34"/>
    </location>
</feature>
<comment type="subcellular location">
    <subcellularLocation>
        <location evidence="1">Cell projection</location>
        <location evidence="1">Cilium</location>
    </subcellularLocation>
</comment>
<dbReference type="Pfam" id="PF00400">
    <property type="entry name" value="WD40"/>
    <property type="match status" value="1"/>
</dbReference>
<reference evidence="7 8" key="1">
    <citation type="submission" date="2024-08" db="EMBL/GenBank/DDBJ databases">
        <authorList>
            <person name="Will J Nash"/>
            <person name="Angela Man"/>
            <person name="Seanna McTaggart"/>
            <person name="Kendall Baker"/>
            <person name="Tom Barker"/>
            <person name="Leah Catchpole"/>
            <person name="Alex Durrant"/>
            <person name="Karim Gharbi"/>
            <person name="Naomi Irish"/>
            <person name="Gemy Kaithakottil"/>
            <person name="Debby Ku"/>
            <person name="Aaliyah Providence"/>
            <person name="Felix Shaw"/>
            <person name="David Swarbreck"/>
            <person name="Chris Watkins"/>
            <person name="Ann M. McCartney"/>
            <person name="Giulio Formenti"/>
            <person name="Alice Mouton"/>
            <person name="Noel Vella"/>
            <person name="Bjorn M von Reumont"/>
            <person name="Adriana Vella"/>
            <person name="Wilfried Haerty"/>
        </authorList>
    </citation>
    <scope>NUCLEOTIDE SEQUENCE [LARGE SCALE GENOMIC DNA]</scope>
</reference>
<evidence type="ECO:0000256" key="6">
    <source>
        <dbReference type="SAM" id="MobiDB-lite"/>
    </source>
</evidence>
<proteinExistence type="predicted"/>
<dbReference type="PANTHER" id="PTHR13720">
    <property type="entry name" value="WD-40 REPEAT PROTEIN"/>
    <property type="match status" value="1"/>
</dbReference>
<keyword evidence="2" id="KW-0853">WD repeat</keyword>
<dbReference type="InterPro" id="IPR015943">
    <property type="entry name" value="WD40/YVTN_repeat-like_dom_sf"/>
</dbReference>
<comment type="caution">
    <text evidence="7">The sequence shown here is derived from an EMBL/GenBank/DDBJ whole genome shotgun (WGS) entry which is preliminary data.</text>
</comment>
<evidence type="ECO:0000256" key="2">
    <source>
        <dbReference type="ARBA" id="ARBA00022574"/>
    </source>
</evidence>